<comment type="caution">
    <text evidence="2">The sequence shown here is derived from an EMBL/GenBank/DDBJ whole genome shotgun (WGS) entry which is preliminary data.</text>
</comment>
<dbReference type="PROSITE" id="PS50878">
    <property type="entry name" value="RT_POL"/>
    <property type="match status" value="1"/>
</dbReference>
<dbReference type="InterPro" id="IPR058912">
    <property type="entry name" value="HTH_animal"/>
</dbReference>
<evidence type="ECO:0000259" key="1">
    <source>
        <dbReference type="PROSITE" id="PS50878"/>
    </source>
</evidence>
<dbReference type="InterPro" id="IPR000477">
    <property type="entry name" value="RT_dom"/>
</dbReference>
<feature type="non-terminal residue" evidence="2">
    <location>
        <position position="1"/>
    </location>
</feature>
<reference evidence="2" key="1">
    <citation type="submission" date="2021-02" db="EMBL/GenBank/DDBJ databases">
        <authorList>
            <person name="Nowell W R."/>
        </authorList>
    </citation>
    <scope>NUCLEOTIDE SEQUENCE</scope>
</reference>
<accession>A0A820CKJ4</accession>
<dbReference type="Pfam" id="PF26215">
    <property type="entry name" value="HTH_animal"/>
    <property type="match status" value="1"/>
</dbReference>
<proteinExistence type="predicted"/>
<dbReference type="AlphaFoldDB" id="A0A820CKJ4"/>
<organism evidence="2 3">
    <name type="scientific">Adineta steineri</name>
    <dbReference type="NCBI Taxonomy" id="433720"/>
    <lineage>
        <taxon>Eukaryota</taxon>
        <taxon>Metazoa</taxon>
        <taxon>Spiralia</taxon>
        <taxon>Gnathifera</taxon>
        <taxon>Rotifera</taxon>
        <taxon>Eurotatoria</taxon>
        <taxon>Bdelloidea</taxon>
        <taxon>Adinetida</taxon>
        <taxon>Adinetidae</taxon>
        <taxon>Adineta</taxon>
    </lineage>
</organism>
<protein>
    <recommendedName>
        <fullName evidence="1">Reverse transcriptase domain-containing protein</fullName>
    </recommendedName>
</protein>
<dbReference type="InterPro" id="IPR043502">
    <property type="entry name" value="DNA/RNA_pol_sf"/>
</dbReference>
<dbReference type="Gene3D" id="1.10.10.2210">
    <property type="match status" value="1"/>
</dbReference>
<gene>
    <name evidence="2" type="ORF">KXQ929_LOCUS41095</name>
</gene>
<dbReference type="Gene3D" id="3.30.70.2630">
    <property type="match status" value="1"/>
</dbReference>
<dbReference type="PANTHER" id="PTHR21301">
    <property type="entry name" value="REVERSE TRANSCRIPTASE"/>
    <property type="match status" value="1"/>
</dbReference>
<dbReference type="PANTHER" id="PTHR21301:SF10">
    <property type="entry name" value="REVERSE TRANSCRIPTASE DOMAIN-CONTAINING PROTEIN"/>
    <property type="match status" value="1"/>
</dbReference>
<evidence type="ECO:0000313" key="3">
    <source>
        <dbReference type="Proteomes" id="UP000663868"/>
    </source>
</evidence>
<evidence type="ECO:0000313" key="2">
    <source>
        <dbReference type="EMBL" id="CAF4219124.1"/>
    </source>
</evidence>
<dbReference type="Gene3D" id="3.10.10.20">
    <property type="match status" value="1"/>
</dbReference>
<feature type="domain" description="Reverse transcriptase" evidence="1">
    <location>
        <begin position="111"/>
        <end position="390"/>
    </location>
</feature>
<sequence length="463" mass="53883">MSMFINGLKYIIPCQSRFSQKPIDDIITEQYKNVSTIVKDCLQDNRISTTDQLANQAFQALELIFQEYQSKNVSKKLKIRAQHIVIRRTDKSKVFYIGKAADFERKAEEYMLKTEAYEEIKNELGHYHGIPKPHQPETPLRPIVASLHAPATLASKFLNDILAPIYLKVKRKYTFINDIDVIRQLEKYATDGYLTSKTKFITIDVENLYTMIPRDGALTAFARFCVKYYYQGKIGTFTIDHIMKMARLILATNGFAYNNKYYKQIRGGAMGSAFTQVLANIYLMEWEQDLIQHQIEHHKVYGRYIDDIFMTTNKSIDEINVELEKAKHKDINIKIDSTISKSVHYLDVIITNENGQLRTSMFHKPTAEPYILPYKSDHSRHVHRNIGYATLLRAARICSYVNDFNSACVRIDLSLLLNGYPAHFITQQFNRFFYLNDALPILQQINEQVYSRLHHNLLYQPTL</sequence>
<dbReference type="EMBL" id="CAJOBB010008994">
    <property type="protein sequence ID" value="CAF4219124.1"/>
    <property type="molecule type" value="Genomic_DNA"/>
</dbReference>
<dbReference type="SUPFAM" id="SSF56672">
    <property type="entry name" value="DNA/RNA polymerases"/>
    <property type="match status" value="1"/>
</dbReference>
<dbReference type="Proteomes" id="UP000663868">
    <property type="component" value="Unassembled WGS sequence"/>
</dbReference>
<name>A0A820CKJ4_9BILA</name>